<organism evidence="1 3">
    <name type="scientific">Anaerobacillus alkalidiazotrophicus</name>
    <dbReference type="NCBI Taxonomy" id="472963"/>
    <lineage>
        <taxon>Bacteria</taxon>
        <taxon>Bacillati</taxon>
        <taxon>Bacillota</taxon>
        <taxon>Bacilli</taxon>
        <taxon>Bacillales</taxon>
        <taxon>Bacillaceae</taxon>
        <taxon>Anaerobacillus</taxon>
    </lineage>
</organism>
<dbReference type="EMBL" id="MLQS01000030">
    <property type="protein sequence ID" value="OIJ18474.1"/>
    <property type="molecule type" value="Genomic_DNA"/>
</dbReference>
<evidence type="ECO:0000313" key="3">
    <source>
        <dbReference type="Proteomes" id="UP000180057"/>
    </source>
</evidence>
<dbReference type="Proteomes" id="UP000180057">
    <property type="component" value="Unassembled WGS sequence"/>
</dbReference>
<evidence type="ECO:0000313" key="2">
    <source>
        <dbReference type="EMBL" id="OIJ19953.1"/>
    </source>
</evidence>
<name>A0A1S2M1I7_9BACI</name>
<keyword evidence="3" id="KW-1185">Reference proteome</keyword>
<dbReference type="RefSeq" id="WP_071390078.1">
    <property type="nucleotide sequence ID" value="NZ_MLQS01000017.1"/>
</dbReference>
<dbReference type="AlphaFoldDB" id="A0A1S2M1I7"/>
<reference evidence="1 3" key="1">
    <citation type="submission" date="2016-10" db="EMBL/GenBank/DDBJ databases">
        <title>Draft genome sequences of four alkaliphilic bacteria belonging to the Anaerobacillus genus.</title>
        <authorList>
            <person name="Bassil N.M."/>
            <person name="Lloyd J.R."/>
        </authorList>
    </citation>
    <scope>NUCLEOTIDE SEQUENCE [LARGE SCALE GENOMIC DNA]</scope>
    <source>
        <strain evidence="1 3">DSM 22531</strain>
    </source>
</reference>
<gene>
    <name evidence="2" type="ORF">BKP45_12970</name>
    <name evidence="1" type="ORF">BKP45_18685</name>
</gene>
<proteinExistence type="predicted"/>
<dbReference type="OrthoDB" id="2356532at2"/>
<accession>A0A1S2M1I7</accession>
<comment type="caution">
    <text evidence="1">The sequence shown here is derived from an EMBL/GenBank/DDBJ whole genome shotgun (WGS) entry which is preliminary data.</text>
</comment>
<sequence length="181" mass="20872">MLEVILTYKGFQPIFETLRGLQFKYNEGVYVLDEQTTNYTATIINDTSINQLKLQFSKELSFEQYKHLHKIIKILVEKIQAKVDDHQALMGYLDNGNEAYIYHGWSAWVQFLEGAKHVSMEGQKVQVYDNQLLLGEGILVESTKAENTNDDFYITQCKLITRNGEQTYTGDQLKIIATGEF</sequence>
<protein>
    <submittedName>
        <fullName evidence="1">Uncharacterized protein</fullName>
    </submittedName>
</protein>
<dbReference type="EMBL" id="MLQS01000017">
    <property type="protein sequence ID" value="OIJ19953.1"/>
    <property type="molecule type" value="Genomic_DNA"/>
</dbReference>
<evidence type="ECO:0000313" key="1">
    <source>
        <dbReference type="EMBL" id="OIJ18474.1"/>
    </source>
</evidence>